<name>A0A6N6VU50_9BACT</name>
<dbReference type="Gene3D" id="2.80.10.50">
    <property type="match status" value="1"/>
</dbReference>
<keyword evidence="2" id="KW-1185">Reference proteome</keyword>
<dbReference type="InterPro" id="IPR035992">
    <property type="entry name" value="Ricin_B-like_lectins"/>
</dbReference>
<dbReference type="PROSITE" id="PS50231">
    <property type="entry name" value="RICIN_B_LECTIN"/>
    <property type="match status" value="1"/>
</dbReference>
<evidence type="ECO:0000313" key="1">
    <source>
        <dbReference type="EMBL" id="KAB8036969.1"/>
    </source>
</evidence>
<proteinExistence type="predicted"/>
<dbReference type="Gene3D" id="3.90.210.10">
    <property type="entry name" value="Heat-Labile Enterotoxin, subunit A"/>
    <property type="match status" value="1"/>
</dbReference>
<dbReference type="OrthoDB" id="5291265at2"/>
<dbReference type="SUPFAM" id="SSF50370">
    <property type="entry name" value="Ricin B-like lectins"/>
    <property type="match status" value="1"/>
</dbReference>
<accession>A0A6N6VU50</accession>
<dbReference type="AlphaFoldDB" id="A0A6N6VU50"/>
<comment type="caution">
    <text evidence="1">The sequence shown here is derived from an EMBL/GenBank/DDBJ whole genome shotgun (WGS) entry which is preliminary data.</text>
</comment>
<dbReference type="RefSeq" id="WP_153421385.1">
    <property type="nucleotide sequence ID" value="NZ_WFLM01000005.1"/>
</dbReference>
<evidence type="ECO:0000313" key="2">
    <source>
        <dbReference type="Proteomes" id="UP000437748"/>
    </source>
</evidence>
<reference evidence="1 2" key="1">
    <citation type="submission" date="2019-10" db="EMBL/GenBank/DDBJ databases">
        <title>New species of Slilvanegrellaceae.</title>
        <authorList>
            <person name="Pitt A."/>
            <person name="Hahn M.W."/>
        </authorList>
    </citation>
    <scope>NUCLEOTIDE SEQUENCE [LARGE SCALE GENOMIC DNA]</scope>
    <source>
        <strain evidence="1 2">SP-Ram-0.45-NSY-1</strain>
    </source>
</reference>
<protein>
    <submittedName>
        <fullName evidence="1">Uncharacterized protein</fullName>
    </submittedName>
</protein>
<organism evidence="1 2">
    <name type="scientific">Silvanigrella paludirubra</name>
    <dbReference type="NCBI Taxonomy" id="2499159"/>
    <lineage>
        <taxon>Bacteria</taxon>
        <taxon>Pseudomonadati</taxon>
        <taxon>Bdellovibrionota</taxon>
        <taxon>Oligoflexia</taxon>
        <taxon>Silvanigrellales</taxon>
        <taxon>Silvanigrellaceae</taxon>
        <taxon>Silvanigrella</taxon>
    </lineage>
</organism>
<dbReference type="SUPFAM" id="SSF56399">
    <property type="entry name" value="ADP-ribosylation"/>
    <property type="match status" value="1"/>
</dbReference>
<gene>
    <name evidence="1" type="ORF">GCL60_14110</name>
</gene>
<dbReference type="EMBL" id="WFLM01000005">
    <property type="protein sequence ID" value="KAB8036969.1"/>
    <property type="molecule type" value="Genomic_DNA"/>
</dbReference>
<dbReference type="Proteomes" id="UP000437748">
    <property type="component" value="Unassembled WGS sequence"/>
</dbReference>
<sequence length="593" mass="69566">MKIKIFIHIILFFTAFNNIFITNHKLYANETERKIPKFVYRSSPSKPEDKFKNGFVRDRSLSTDLGSHISGDSGDTTAFISTTSNQDYARQFATSYAMGWWYVREFFVYEIIPQSNFVDLAETYSRTLTNSTTSTELRTALENSHDTFTRESEYSALYEIRPETIISATRFEFDSVSRQFLQRETIENNVTRIDRNNPQIEPSLHENNFPLGTFRSMQIQFDHVSSGFACYVAPSSSSMRKKRNTGNSNYICPISGKNVFEEVESPDNILSDNKFKLQIKVFNDKLYCLTPKNGDYIYIDYCENSSQWNYTDFGQIITLINDGKNDQYYCLTAPINDNNYNYIKIKICDLNLKEQKWNLIPHDNSNYLITSFDNKYLNSYNNYYLYLDNNFDSSKTIQVLNYNEIKKSRPMIQFSLDTSVNGKYSIYLSSGKSMYIGSPSKILNYYNAHNNILFSNYGYDNIESQVCYYSSLIKKGGSSSDWVNAEYCSSNKFQNKEFVWILNKNSFFNYFITDIGENALRFDNIILSSNRYYAYTAYTYWHDNSSFLNKFKFSLPEKTYANYYSKGKNLSQKERLKNAYNGIKKYYYKYHFE</sequence>